<evidence type="ECO:0000313" key="3">
    <source>
        <dbReference type="EMBL" id="NVN49191.1"/>
    </source>
</evidence>
<feature type="region of interest" description="Disordered" evidence="1">
    <location>
        <begin position="1"/>
        <end position="37"/>
    </location>
</feature>
<evidence type="ECO:0000256" key="1">
    <source>
        <dbReference type="SAM" id="MobiDB-lite"/>
    </source>
</evidence>
<keyword evidence="4" id="KW-1185">Reference proteome</keyword>
<gene>
    <name evidence="3" type="ORF">HLY00_2077</name>
</gene>
<keyword evidence="2" id="KW-0472">Membrane</keyword>
<feature type="transmembrane region" description="Helical" evidence="2">
    <location>
        <begin position="45"/>
        <end position="66"/>
    </location>
</feature>
<name>A0A850PFG1_9MYCO</name>
<organism evidence="3 4">
    <name type="scientific">Mycolicibacterium hippocampi</name>
    <dbReference type="NCBI Taxonomy" id="659824"/>
    <lineage>
        <taxon>Bacteria</taxon>
        <taxon>Bacillati</taxon>
        <taxon>Actinomycetota</taxon>
        <taxon>Actinomycetes</taxon>
        <taxon>Mycobacteriales</taxon>
        <taxon>Mycobacteriaceae</taxon>
        <taxon>Mycolicibacterium</taxon>
    </lineage>
</organism>
<dbReference type="Proteomes" id="UP000570517">
    <property type="component" value="Unassembled WGS sequence"/>
</dbReference>
<feature type="compositionally biased region" description="Low complexity" evidence="1">
    <location>
        <begin position="72"/>
        <end position="93"/>
    </location>
</feature>
<reference evidence="3 4" key="1">
    <citation type="submission" date="2020-05" db="EMBL/GenBank/DDBJ databases">
        <title>Draft genome sequence of Mycobacterium hippocampi DL, isolated from European seabass, Dicentrarchus labrax, reared in fish farms.</title>
        <authorList>
            <person name="Stathopoulou P."/>
            <person name="Asimakis E."/>
            <person name="Tzokas K."/>
            <person name="Batargias C."/>
            <person name="Tsiamis G."/>
        </authorList>
    </citation>
    <scope>NUCLEOTIDE SEQUENCE [LARGE SCALE GENOMIC DNA]</scope>
    <source>
        <strain evidence="3 4">DL</strain>
    </source>
</reference>
<sequence length="373" mass="39991">MTTPPPGQWPPQQPPGVPPGPPQWGPPPQWGQQLPPQIGGNRSKWILGGLVLLVVVVVTVVTTLLFTRDGSSTDPPTASPSAPSTSSDASEIASADDDKGVGIIVDEPTCAAWTPIGDTFAEQAAKGWNDRDPSIPASDWTEAQRVQHLAIADAMRSAADQTAALVKLTPHRVVRELYEQSIAYWRDYANKVPTYTPADDHLARVATGTSNALVWICSAITYGSASARAPLVVESPAPLDFAPLGDPSDPERFVTEPLSVCSQWSQAVEEFDRDTSEWLATDPNLSVSQWPPEQQAIYVEMTTVMQTNAGKMQDLGLRSGNAIFYDFATLAAQYRRGFVQSFPSYVPSDAYLANAAAELIAANDQACKAAGSQ</sequence>
<proteinExistence type="predicted"/>
<protein>
    <submittedName>
        <fullName evidence="3">Uncharacterized protein</fullName>
    </submittedName>
</protein>
<evidence type="ECO:0000313" key="4">
    <source>
        <dbReference type="Proteomes" id="UP000570517"/>
    </source>
</evidence>
<keyword evidence="2" id="KW-0812">Transmembrane</keyword>
<dbReference type="EMBL" id="JABFYL010000012">
    <property type="protein sequence ID" value="NVN49191.1"/>
    <property type="molecule type" value="Genomic_DNA"/>
</dbReference>
<feature type="compositionally biased region" description="Pro residues" evidence="1">
    <location>
        <begin position="1"/>
        <end position="29"/>
    </location>
</feature>
<comment type="caution">
    <text evidence="3">The sequence shown here is derived from an EMBL/GenBank/DDBJ whole genome shotgun (WGS) entry which is preliminary data.</text>
</comment>
<evidence type="ECO:0000256" key="2">
    <source>
        <dbReference type="SAM" id="Phobius"/>
    </source>
</evidence>
<dbReference type="AlphaFoldDB" id="A0A850PFG1"/>
<keyword evidence="2" id="KW-1133">Transmembrane helix</keyword>
<accession>A0A850PFG1</accession>
<feature type="region of interest" description="Disordered" evidence="1">
    <location>
        <begin position="68"/>
        <end position="95"/>
    </location>
</feature>